<comment type="cofactor">
    <cofactor evidence="7">
        <name>a divalent metal cation</name>
        <dbReference type="ChEBI" id="CHEBI:60240"/>
    </cofactor>
    <text evidence="7">Binds 1 divalent metal cation per subunit.</text>
</comment>
<feature type="binding site" evidence="7">
    <location>
        <position position="8"/>
    </location>
    <ligand>
        <name>a divalent metal cation</name>
        <dbReference type="ChEBI" id="CHEBI:60240"/>
    </ligand>
</feature>
<dbReference type="InterPro" id="IPR036523">
    <property type="entry name" value="SurE-like_sf"/>
</dbReference>
<evidence type="ECO:0000256" key="5">
    <source>
        <dbReference type="ARBA" id="ARBA00022741"/>
    </source>
</evidence>
<evidence type="ECO:0000313" key="9">
    <source>
        <dbReference type="EMBL" id="KPL73593.1"/>
    </source>
</evidence>
<dbReference type="PANTHER" id="PTHR30457:SF12">
    <property type="entry name" value="5'_3'-NUCLEOTIDASE SURE"/>
    <property type="match status" value="1"/>
</dbReference>
<name>A0A0P6XW90_9CHLR</name>
<dbReference type="GO" id="GO:0004309">
    <property type="term" value="F:exopolyphosphatase activity"/>
    <property type="evidence" value="ECO:0007669"/>
    <property type="project" value="TreeGrafter"/>
</dbReference>
<feature type="binding site" evidence="7">
    <location>
        <position position="9"/>
    </location>
    <ligand>
        <name>a divalent metal cation</name>
        <dbReference type="ChEBI" id="CHEBI:60240"/>
    </ligand>
</feature>
<reference evidence="9 10" key="1">
    <citation type="submission" date="2015-07" db="EMBL/GenBank/DDBJ databases">
        <title>Genome sequence of Ornatilinea apprima DSM 23815.</title>
        <authorList>
            <person name="Hemp J."/>
            <person name="Ward L.M."/>
            <person name="Pace L.A."/>
            <person name="Fischer W.W."/>
        </authorList>
    </citation>
    <scope>NUCLEOTIDE SEQUENCE [LARGE SCALE GENOMIC DNA]</scope>
    <source>
        <strain evidence="9 10">P3M-1</strain>
    </source>
</reference>
<evidence type="ECO:0000313" key="10">
    <source>
        <dbReference type="Proteomes" id="UP000050417"/>
    </source>
</evidence>
<dbReference type="RefSeq" id="WP_075063794.1">
    <property type="nucleotide sequence ID" value="NZ_LGCL01000035.1"/>
</dbReference>
<dbReference type="InterPro" id="IPR002828">
    <property type="entry name" value="SurE-like_Pase/nucleotidase"/>
</dbReference>
<dbReference type="Gene3D" id="3.40.1210.10">
    <property type="entry name" value="Survival protein SurE-like phosphatase/nucleotidase"/>
    <property type="match status" value="1"/>
</dbReference>
<dbReference type="EC" id="3.1.3.5" evidence="7"/>
<keyword evidence="4 7" id="KW-0479">Metal-binding</keyword>
<feature type="binding site" evidence="7">
    <location>
        <position position="39"/>
    </location>
    <ligand>
        <name>a divalent metal cation</name>
        <dbReference type="ChEBI" id="CHEBI:60240"/>
    </ligand>
</feature>
<dbReference type="GO" id="GO:0008254">
    <property type="term" value="F:3'-nucleotidase activity"/>
    <property type="evidence" value="ECO:0007669"/>
    <property type="project" value="TreeGrafter"/>
</dbReference>
<comment type="caution">
    <text evidence="9">The sequence shown here is derived from an EMBL/GenBank/DDBJ whole genome shotgun (WGS) entry which is preliminary data.</text>
</comment>
<dbReference type="GO" id="GO:0008253">
    <property type="term" value="F:5'-nucleotidase activity"/>
    <property type="evidence" value="ECO:0007669"/>
    <property type="project" value="UniProtKB-UniRule"/>
</dbReference>
<dbReference type="GO" id="GO:0000166">
    <property type="term" value="F:nucleotide binding"/>
    <property type="evidence" value="ECO:0007669"/>
    <property type="project" value="UniProtKB-KW"/>
</dbReference>
<accession>A0A0P6XW90</accession>
<dbReference type="Pfam" id="PF01975">
    <property type="entry name" value="SurE"/>
    <property type="match status" value="1"/>
</dbReference>
<keyword evidence="3 7" id="KW-0963">Cytoplasm</keyword>
<comment type="subcellular location">
    <subcellularLocation>
        <location evidence="7">Cytoplasm</location>
    </subcellularLocation>
</comment>
<dbReference type="Proteomes" id="UP000050417">
    <property type="component" value="Unassembled WGS sequence"/>
</dbReference>
<dbReference type="HAMAP" id="MF_00060">
    <property type="entry name" value="SurE"/>
    <property type="match status" value="1"/>
</dbReference>
<gene>
    <name evidence="7" type="primary">surE</name>
    <name evidence="9" type="ORF">ADN00_14735</name>
</gene>
<proteinExistence type="inferred from homology"/>
<evidence type="ECO:0000256" key="7">
    <source>
        <dbReference type="HAMAP-Rule" id="MF_00060"/>
    </source>
</evidence>
<evidence type="ECO:0000256" key="3">
    <source>
        <dbReference type="ARBA" id="ARBA00022490"/>
    </source>
</evidence>
<dbReference type="EMBL" id="LGCL01000035">
    <property type="protein sequence ID" value="KPL73593.1"/>
    <property type="molecule type" value="Genomic_DNA"/>
</dbReference>
<sequence>MHILVTNDDGIEAPGLLALAQAVLPLGKVSVVAPDRNWSMCGHVKTIHRRLPITETHLADGTPAIATGGAPSDCVAMAVMGLLPEPVDLVVSGVNPFANIGHDLTYSGTVTAAMEAVIWGVPGLAFSLDGQTPTGLDYSACALVAREVVQRALQNGIPAETLLNVNIPNLPYAEIKGYQITRQGKRIYRDALVEHPEENGLRHLSIGGEPPIGVPEEGTDSGALAQGCVSITPIQLDLTAYAAMQTLEKWDWEKN</sequence>
<comment type="catalytic activity">
    <reaction evidence="1 7">
        <text>a ribonucleoside 5'-phosphate + H2O = a ribonucleoside + phosphate</text>
        <dbReference type="Rhea" id="RHEA:12484"/>
        <dbReference type="ChEBI" id="CHEBI:15377"/>
        <dbReference type="ChEBI" id="CHEBI:18254"/>
        <dbReference type="ChEBI" id="CHEBI:43474"/>
        <dbReference type="ChEBI" id="CHEBI:58043"/>
        <dbReference type="EC" id="3.1.3.5"/>
    </reaction>
</comment>
<comment type="similarity">
    <text evidence="2 7">Belongs to the SurE nucleotidase family.</text>
</comment>
<organism evidence="9 10">
    <name type="scientific">Ornatilinea apprima</name>
    <dbReference type="NCBI Taxonomy" id="1134406"/>
    <lineage>
        <taxon>Bacteria</taxon>
        <taxon>Bacillati</taxon>
        <taxon>Chloroflexota</taxon>
        <taxon>Anaerolineae</taxon>
        <taxon>Anaerolineales</taxon>
        <taxon>Anaerolineaceae</taxon>
        <taxon>Ornatilinea</taxon>
    </lineage>
</organism>
<protein>
    <recommendedName>
        <fullName evidence="7">5'-nucleotidase SurE</fullName>
        <ecNumber evidence="7">3.1.3.5</ecNumber>
    </recommendedName>
    <alternativeName>
        <fullName evidence="7">Nucleoside 5'-monophosphate phosphohydrolase</fullName>
    </alternativeName>
</protein>
<feature type="domain" description="Survival protein SurE-like phosphatase/nucleotidase" evidence="8">
    <location>
        <begin position="3"/>
        <end position="189"/>
    </location>
</feature>
<dbReference type="AlphaFoldDB" id="A0A0P6XW90"/>
<evidence type="ECO:0000256" key="1">
    <source>
        <dbReference type="ARBA" id="ARBA00000815"/>
    </source>
</evidence>
<dbReference type="PATRIC" id="fig|1134406.4.peg.2113"/>
<dbReference type="OrthoDB" id="9780815at2"/>
<dbReference type="SUPFAM" id="SSF64167">
    <property type="entry name" value="SurE-like"/>
    <property type="match status" value="1"/>
</dbReference>
<comment type="function">
    <text evidence="7">Nucleotidase that shows phosphatase activity on nucleoside 5'-monophosphates.</text>
</comment>
<evidence type="ECO:0000256" key="2">
    <source>
        <dbReference type="ARBA" id="ARBA00011062"/>
    </source>
</evidence>
<feature type="binding site" evidence="7">
    <location>
        <position position="95"/>
    </location>
    <ligand>
        <name>a divalent metal cation</name>
        <dbReference type="ChEBI" id="CHEBI:60240"/>
    </ligand>
</feature>
<dbReference type="InterPro" id="IPR030048">
    <property type="entry name" value="SurE"/>
</dbReference>
<dbReference type="PANTHER" id="PTHR30457">
    <property type="entry name" value="5'-NUCLEOTIDASE SURE"/>
    <property type="match status" value="1"/>
</dbReference>
<dbReference type="STRING" id="1134406.ADN00_14735"/>
<keyword evidence="10" id="KW-1185">Reference proteome</keyword>
<evidence type="ECO:0000256" key="6">
    <source>
        <dbReference type="ARBA" id="ARBA00022801"/>
    </source>
</evidence>
<dbReference type="NCBIfam" id="NF001490">
    <property type="entry name" value="PRK00346.1-4"/>
    <property type="match status" value="1"/>
</dbReference>
<dbReference type="NCBIfam" id="TIGR00087">
    <property type="entry name" value="surE"/>
    <property type="match status" value="1"/>
</dbReference>
<dbReference type="GO" id="GO:0005737">
    <property type="term" value="C:cytoplasm"/>
    <property type="evidence" value="ECO:0007669"/>
    <property type="project" value="UniProtKB-SubCell"/>
</dbReference>
<evidence type="ECO:0000259" key="8">
    <source>
        <dbReference type="Pfam" id="PF01975"/>
    </source>
</evidence>
<evidence type="ECO:0000256" key="4">
    <source>
        <dbReference type="ARBA" id="ARBA00022723"/>
    </source>
</evidence>
<keyword evidence="5 7" id="KW-0547">Nucleotide-binding</keyword>
<dbReference type="GO" id="GO:0046872">
    <property type="term" value="F:metal ion binding"/>
    <property type="evidence" value="ECO:0007669"/>
    <property type="project" value="UniProtKB-UniRule"/>
</dbReference>
<keyword evidence="6 7" id="KW-0378">Hydrolase</keyword>